<evidence type="ECO:0000256" key="1">
    <source>
        <dbReference type="ARBA" id="ARBA00004173"/>
    </source>
</evidence>
<keyword evidence="4" id="KW-0496">Mitochondrion</keyword>
<dbReference type="EMBL" id="JAAMPI010000090">
    <property type="protein sequence ID" value="KAF4635959.1"/>
    <property type="molecule type" value="Genomic_DNA"/>
</dbReference>
<feature type="compositionally biased region" description="Polar residues" evidence="7">
    <location>
        <begin position="223"/>
        <end position="232"/>
    </location>
</feature>
<keyword evidence="9" id="KW-1185">Reference proteome</keyword>
<evidence type="ECO:0000256" key="4">
    <source>
        <dbReference type="ARBA" id="ARBA00023128"/>
    </source>
</evidence>
<dbReference type="GO" id="GO:0005840">
    <property type="term" value="C:ribosome"/>
    <property type="evidence" value="ECO:0007669"/>
    <property type="project" value="UniProtKB-KW"/>
</dbReference>
<feature type="compositionally biased region" description="Basic and acidic residues" evidence="7">
    <location>
        <begin position="239"/>
        <end position="248"/>
    </location>
</feature>
<reference evidence="8 9" key="1">
    <citation type="submission" date="2020-03" db="EMBL/GenBank/DDBJ databases">
        <title>Draft Genome Sequence of Cudoniella acicularis.</title>
        <authorList>
            <person name="Buettner E."/>
            <person name="Kellner H."/>
        </authorList>
    </citation>
    <scope>NUCLEOTIDE SEQUENCE [LARGE SCALE GENOMIC DNA]</scope>
    <source>
        <strain evidence="8 9">DSM 108380</strain>
    </source>
</reference>
<name>A0A8H4RU04_9HELO</name>
<accession>A0A8H4RU04</accession>
<feature type="compositionally biased region" description="Basic and acidic residues" evidence="7">
    <location>
        <begin position="272"/>
        <end position="286"/>
    </location>
</feature>
<dbReference type="Proteomes" id="UP000566819">
    <property type="component" value="Unassembled WGS sequence"/>
</dbReference>
<evidence type="ECO:0000256" key="2">
    <source>
        <dbReference type="ARBA" id="ARBA00008860"/>
    </source>
</evidence>
<gene>
    <name evidence="8" type="ORF">G7Y89_g2130</name>
</gene>
<evidence type="ECO:0000313" key="9">
    <source>
        <dbReference type="Proteomes" id="UP000566819"/>
    </source>
</evidence>
<keyword evidence="3" id="KW-0689">Ribosomal protein</keyword>
<dbReference type="AlphaFoldDB" id="A0A8H4RU04"/>
<dbReference type="InterPro" id="IPR018305">
    <property type="entry name" value="Ribosomal_m50"/>
</dbReference>
<comment type="subcellular location">
    <subcellularLocation>
        <location evidence="1">Mitochondrion</location>
    </subcellularLocation>
</comment>
<keyword evidence="5" id="KW-0687">Ribonucleoprotein</keyword>
<comment type="caution">
    <text evidence="8">The sequence shown here is derived from an EMBL/GenBank/DDBJ whole genome shotgun (WGS) entry which is preliminary data.</text>
</comment>
<protein>
    <recommendedName>
        <fullName evidence="6">Large ribosomal subunit protein mL50</fullName>
    </recommendedName>
</protein>
<feature type="region of interest" description="Disordered" evidence="7">
    <location>
        <begin position="223"/>
        <end position="286"/>
    </location>
</feature>
<proteinExistence type="inferred from homology"/>
<evidence type="ECO:0000256" key="3">
    <source>
        <dbReference type="ARBA" id="ARBA00022980"/>
    </source>
</evidence>
<sequence length="406" mass="45055">MRRISRVNRSIDLLRARATAQTSSPYLCLACRHRASSFSTSSLRSAQKDEKVPITERIRQRIWGTDQPPGQVDPYGGASVFDKTKERSMEKALAEREASSSAGTIMSPDYAPADNWDGLDHVGGYGGWWKQNWDPEHQFQGFLPAEVVTDPEERTAALHRALVEVFALKKAGVPLQDISKSAPGIDITHDIQILPTANGAVLTFSEETSLEKLVQSLRSPVINETATENAPTESEEDVAADRSVEDPLHPTPEPIEETSEKGQPTESEEDVAADRSEDDPLHHETSQRTYEDLLASWDPSWTQVSIEDPEVKFAVMKRTLQLTGARLPDSAIRSAKTAKGLLSHLVAPPKPRKVAEALVQKEELLNLPNVKVYAQRITPIDREKEVGRWKLIEKELESRGLPVTGH</sequence>
<evidence type="ECO:0000256" key="5">
    <source>
        <dbReference type="ARBA" id="ARBA00023274"/>
    </source>
</evidence>
<dbReference type="GO" id="GO:1990904">
    <property type="term" value="C:ribonucleoprotein complex"/>
    <property type="evidence" value="ECO:0007669"/>
    <property type="project" value="UniProtKB-KW"/>
</dbReference>
<dbReference type="GO" id="GO:0005739">
    <property type="term" value="C:mitochondrion"/>
    <property type="evidence" value="ECO:0007669"/>
    <property type="project" value="UniProtKB-SubCell"/>
</dbReference>
<dbReference type="Pfam" id="PF10501">
    <property type="entry name" value="Ribosomal_L50"/>
    <property type="match status" value="1"/>
</dbReference>
<organism evidence="8 9">
    <name type="scientific">Cudoniella acicularis</name>
    <dbReference type="NCBI Taxonomy" id="354080"/>
    <lineage>
        <taxon>Eukaryota</taxon>
        <taxon>Fungi</taxon>
        <taxon>Dikarya</taxon>
        <taxon>Ascomycota</taxon>
        <taxon>Pezizomycotina</taxon>
        <taxon>Leotiomycetes</taxon>
        <taxon>Helotiales</taxon>
        <taxon>Tricladiaceae</taxon>
        <taxon>Cudoniella</taxon>
    </lineage>
</organism>
<evidence type="ECO:0000256" key="7">
    <source>
        <dbReference type="SAM" id="MobiDB-lite"/>
    </source>
</evidence>
<comment type="similarity">
    <text evidence="2">Belongs to the mitochondrion-specific ribosomal protein mL50 family.</text>
</comment>
<evidence type="ECO:0000313" key="8">
    <source>
        <dbReference type="EMBL" id="KAF4635959.1"/>
    </source>
</evidence>
<evidence type="ECO:0000256" key="6">
    <source>
        <dbReference type="ARBA" id="ARBA00035183"/>
    </source>
</evidence>
<dbReference type="OrthoDB" id="6220758at2759"/>